<keyword evidence="13" id="KW-1185">Reference proteome</keyword>
<dbReference type="AlphaFoldDB" id="A0A4R0PBJ0"/>
<comment type="caution">
    <text evidence="12">The sequence shown here is derived from an EMBL/GenBank/DDBJ whole genome shotgun (WGS) entry which is preliminary data.</text>
</comment>
<evidence type="ECO:0000313" key="13">
    <source>
        <dbReference type="Proteomes" id="UP000291301"/>
    </source>
</evidence>
<evidence type="ECO:0000256" key="8">
    <source>
        <dbReference type="ARBA" id="ARBA00032272"/>
    </source>
</evidence>
<dbReference type="GO" id="GO:0019693">
    <property type="term" value="P:ribose phosphate metabolic process"/>
    <property type="evidence" value="ECO:0007669"/>
    <property type="project" value="TreeGrafter"/>
</dbReference>
<dbReference type="CDD" id="cd24157">
    <property type="entry name" value="NUDIX_GDPMK"/>
    <property type="match status" value="1"/>
</dbReference>
<dbReference type="Pfam" id="PF00293">
    <property type="entry name" value="NUDIX"/>
    <property type="match status" value="1"/>
</dbReference>
<feature type="domain" description="Nudix hydrolase" evidence="11">
    <location>
        <begin position="81"/>
        <end position="219"/>
    </location>
</feature>
<dbReference type="PANTHER" id="PTHR11839">
    <property type="entry name" value="UDP/ADP-SUGAR PYROPHOSPHATASE"/>
    <property type="match status" value="1"/>
</dbReference>
<proteinExistence type="inferred from homology"/>
<evidence type="ECO:0000256" key="1">
    <source>
        <dbReference type="ARBA" id="ARBA00000847"/>
    </source>
</evidence>
<evidence type="ECO:0000256" key="10">
    <source>
        <dbReference type="PIRSR" id="PIRSR604385-3"/>
    </source>
</evidence>
<dbReference type="OrthoDB" id="5292471at2"/>
<keyword evidence="9" id="KW-0460">Magnesium</keyword>
<dbReference type="GO" id="GO:0005829">
    <property type="term" value="C:cytosol"/>
    <property type="evidence" value="ECO:0007669"/>
    <property type="project" value="TreeGrafter"/>
</dbReference>
<keyword evidence="9" id="KW-0479">Metal-binding</keyword>
<protein>
    <recommendedName>
        <fullName evidence="5">GDP-mannose pyrophosphatase</fullName>
    </recommendedName>
    <alternativeName>
        <fullName evidence="7">GDP-mannose hydrolase</fullName>
    </alternativeName>
    <alternativeName>
        <fullName evidence="8">GDPMK</fullName>
    </alternativeName>
</protein>
<evidence type="ECO:0000256" key="9">
    <source>
        <dbReference type="PIRSR" id="PIRSR604385-2"/>
    </source>
</evidence>
<dbReference type="InterPro" id="IPR015797">
    <property type="entry name" value="NUDIX_hydrolase-like_dom_sf"/>
</dbReference>
<feature type="binding site" evidence="9">
    <location>
        <position position="122"/>
    </location>
    <ligand>
        <name>Mg(2+)</name>
        <dbReference type="ChEBI" id="CHEBI:18420"/>
        <label>1</label>
    </ligand>
</feature>
<gene>
    <name evidence="12" type="ORF">E0D97_11810</name>
</gene>
<keyword evidence="6" id="KW-0378">Hydrolase</keyword>
<dbReference type="InterPro" id="IPR000086">
    <property type="entry name" value="NUDIX_hydrolase_dom"/>
</dbReference>
<dbReference type="GO" id="GO:0006753">
    <property type="term" value="P:nucleoside phosphate metabolic process"/>
    <property type="evidence" value="ECO:0007669"/>
    <property type="project" value="TreeGrafter"/>
</dbReference>
<comment type="subunit">
    <text evidence="4">Homodimer.</text>
</comment>
<organism evidence="12 13">
    <name type="scientific">Oricola cellulosilytica</name>
    <dbReference type="NCBI Taxonomy" id="1429082"/>
    <lineage>
        <taxon>Bacteria</taxon>
        <taxon>Pseudomonadati</taxon>
        <taxon>Pseudomonadota</taxon>
        <taxon>Alphaproteobacteria</taxon>
        <taxon>Hyphomicrobiales</taxon>
        <taxon>Ahrensiaceae</taxon>
        <taxon>Oricola</taxon>
    </lineage>
</organism>
<feature type="binding site" evidence="9">
    <location>
        <position position="137"/>
    </location>
    <ligand>
        <name>Mg(2+)</name>
        <dbReference type="ChEBI" id="CHEBI:18420"/>
        <label>1</label>
    </ligand>
</feature>
<dbReference type="SUPFAM" id="SSF55811">
    <property type="entry name" value="Nudix"/>
    <property type="match status" value="1"/>
</dbReference>
<accession>A0A4R0PBJ0</accession>
<dbReference type="Gene3D" id="3.90.79.10">
    <property type="entry name" value="Nucleoside Triphosphate Pyrophosphohydrolase"/>
    <property type="match status" value="1"/>
</dbReference>
<comment type="catalytic activity">
    <reaction evidence="1">
        <text>GDP-alpha-D-mannose + H2O = alpha-D-mannose 1-phosphate + GMP + 2 H(+)</text>
        <dbReference type="Rhea" id="RHEA:27978"/>
        <dbReference type="ChEBI" id="CHEBI:15377"/>
        <dbReference type="ChEBI" id="CHEBI:15378"/>
        <dbReference type="ChEBI" id="CHEBI:57527"/>
        <dbReference type="ChEBI" id="CHEBI:58115"/>
        <dbReference type="ChEBI" id="CHEBI:58409"/>
    </reaction>
</comment>
<evidence type="ECO:0000256" key="6">
    <source>
        <dbReference type="ARBA" id="ARBA00022801"/>
    </source>
</evidence>
<dbReference type="EMBL" id="SJST01000004">
    <property type="protein sequence ID" value="TCD13782.1"/>
    <property type="molecule type" value="Genomic_DNA"/>
</dbReference>
<evidence type="ECO:0000256" key="5">
    <source>
        <dbReference type="ARBA" id="ARBA00016377"/>
    </source>
</evidence>
<comment type="cofactor">
    <cofactor evidence="2 9">
        <name>Mg(2+)</name>
        <dbReference type="ChEBI" id="CHEBI:18420"/>
    </cofactor>
</comment>
<dbReference type="NCBIfam" id="TIGR00052">
    <property type="entry name" value="nudix-type nucleoside diphosphatase, YffH/AdpP family"/>
    <property type="match status" value="1"/>
</dbReference>
<dbReference type="Proteomes" id="UP000291301">
    <property type="component" value="Unassembled WGS sequence"/>
</dbReference>
<evidence type="ECO:0000256" key="4">
    <source>
        <dbReference type="ARBA" id="ARBA00011738"/>
    </source>
</evidence>
<dbReference type="GO" id="GO:0016818">
    <property type="term" value="F:hydrolase activity, acting on acid anhydrides, in phosphorus-containing anhydrides"/>
    <property type="evidence" value="ECO:0007669"/>
    <property type="project" value="InterPro"/>
</dbReference>
<sequence length="237" mass="25661">MSLRAGRTVRAPSARWVLAEPHRPVCITRQYDYWVKGCGRSGVVSVHSIENIETIHDGWGRFHVVTVSRGDGGTMLRQVEDHGDAVCVLPYDPVREVATLVRQPRIAPLFRGADALLLEVPAGLTDGEAPADAAMREVLEETGLQLGALTPAGSLWSMPGCATERMHCFLAAYSAADKVGEGGGVADEHEEIEVVELALTEADEMVRDGRISDMKTVYLLQTLKLQGIESGAVSRRS</sequence>
<comment type="similarity">
    <text evidence="3">Belongs to the Nudix hydrolase family. NudK subfamily.</text>
</comment>
<dbReference type="InterPro" id="IPR004385">
    <property type="entry name" value="NDP_pyrophosphatase"/>
</dbReference>
<evidence type="ECO:0000256" key="2">
    <source>
        <dbReference type="ARBA" id="ARBA00001946"/>
    </source>
</evidence>
<evidence type="ECO:0000259" key="11">
    <source>
        <dbReference type="PROSITE" id="PS51462"/>
    </source>
</evidence>
<feature type="binding site" evidence="9">
    <location>
        <position position="141"/>
    </location>
    <ligand>
        <name>Mg(2+)</name>
        <dbReference type="ChEBI" id="CHEBI:18420"/>
        <label>1</label>
    </ligand>
</feature>
<evidence type="ECO:0000256" key="3">
    <source>
        <dbReference type="ARBA" id="ARBA00007275"/>
    </source>
</evidence>
<evidence type="ECO:0000256" key="7">
    <source>
        <dbReference type="ARBA" id="ARBA00032162"/>
    </source>
</evidence>
<feature type="binding site" evidence="9">
    <location>
        <position position="190"/>
    </location>
    <ligand>
        <name>Mg(2+)</name>
        <dbReference type="ChEBI" id="CHEBI:18420"/>
        <label>1</label>
    </ligand>
</feature>
<dbReference type="PANTHER" id="PTHR11839:SF18">
    <property type="entry name" value="NUDIX HYDROLASE DOMAIN-CONTAINING PROTEIN"/>
    <property type="match status" value="1"/>
</dbReference>
<evidence type="ECO:0000313" key="12">
    <source>
        <dbReference type="EMBL" id="TCD13782.1"/>
    </source>
</evidence>
<feature type="short sequence motif" description="Nudix box" evidence="10">
    <location>
        <begin position="123"/>
        <end position="144"/>
    </location>
</feature>
<name>A0A4R0PBJ0_9HYPH</name>
<reference evidence="12 13" key="1">
    <citation type="journal article" date="2015" name="Antonie Van Leeuwenhoek">
        <title>Oricola cellulosilytica gen. nov., sp. nov., a cellulose-degrading bacterium of the family Phyllobacteriaceae isolated from surface seashore water, and emended descriptions of Mesorhizobium loti and Phyllobacterium myrsinacearum.</title>
        <authorList>
            <person name="Hameed A."/>
            <person name="Shahina M."/>
            <person name="Lai W.A."/>
            <person name="Lin S.Y."/>
            <person name="Young L.S."/>
            <person name="Liu Y.C."/>
            <person name="Hsu Y.H."/>
            <person name="Young C.C."/>
        </authorList>
    </citation>
    <scope>NUCLEOTIDE SEQUENCE [LARGE SCALE GENOMIC DNA]</scope>
    <source>
        <strain evidence="12 13">KCTC 52183</strain>
    </source>
</reference>
<dbReference type="GO" id="GO:0046872">
    <property type="term" value="F:metal ion binding"/>
    <property type="evidence" value="ECO:0007669"/>
    <property type="project" value="UniProtKB-KW"/>
</dbReference>
<dbReference type="PROSITE" id="PS51462">
    <property type="entry name" value="NUDIX"/>
    <property type="match status" value="1"/>
</dbReference>